<evidence type="ECO:0000313" key="3">
    <source>
        <dbReference type="Proteomes" id="UP000001072"/>
    </source>
</evidence>
<dbReference type="InParanoid" id="F4S316"/>
<dbReference type="KEGG" id="mlr:MELLADRAFT_111389"/>
<keyword evidence="3" id="KW-1185">Reference proteome</keyword>
<feature type="compositionally biased region" description="Basic and acidic residues" evidence="1">
    <location>
        <begin position="104"/>
        <end position="126"/>
    </location>
</feature>
<feature type="compositionally biased region" description="Polar residues" evidence="1">
    <location>
        <begin position="55"/>
        <end position="67"/>
    </location>
</feature>
<gene>
    <name evidence="2" type="ORF">MELLADRAFT_111389</name>
</gene>
<dbReference type="RefSeq" id="XP_007415830.1">
    <property type="nucleotide sequence ID" value="XM_007415768.1"/>
</dbReference>
<feature type="region of interest" description="Disordered" evidence="1">
    <location>
        <begin position="19"/>
        <end position="126"/>
    </location>
</feature>
<proteinExistence type="predicted"/>
<dbReference type="GeneID" id="18924365"/>
<evidence type="ECO:0000313" key="2">
    <source>
        <dbReference type="EMBL" id="EGG00982.1"/>
    </source>
</evidence>
<sequence>MNRSQKELLLANKNKLAKLAKEKEQAERRSQRARSRMPKSNVDDDQTQYGYQTQNLGEGQDLQNQAGGPNEVKNSGIPGQTEVGGGEEEEYEGSNEEDTESDSADIKPLELKKRDLDLEKPEKRREEERFRLEETCCVEAQQAVGDHGVPINEFIVIWGKTHRLPCAPEICQLRWCRLLDAL</sequence>
<dbReference type="EMBL" id="GL883142">
    <property type="protein sequence ID" value="EGG00982.1"/>
    <property type="molecule type" value="Genomic_DNA"/>
</dbReference>
<evidence type="ECO:0000256" key="1">
    <source>
        <dbReference type="SAM" id="MobiDB-lite"/>
    </source>
</evidence>
<feature type="compositionally biased region" description="Acidic residues" evidence="1">
    <location>
        <begin position="85"/>
        <end position="103"/>
    </location>
</feature>
<protein>
    <submittedName>
        <fullName evidence="2">Uncharacterized protein</fullName>
    </submittedName>
</protein>
<feature type="compositionally biased region" description="Basic and acidic residues" evidence="1">
    <location>
        <begin position="19"/>
        <end position="30"/>
    </location>
</feature>
<dbReference type="Proteomes" id="UP000001072">
    <property type="component" value="Unassembled WGS sequence"/>
</dbReference>
<dbReference type="VEuPathDB" id="FungiDB:MELLADRAFT_111389"/>
<dbReference type="HOGENOM" id="CLU_1482298_0_0_1"/>
<dbReference type="AlphaFoldDB" id="F4S316"/>
<name>F4S316_MELLP</name>
<accession>F4S316</accession>
<organism evidence="3">
    <name type="scientific">Melampsora larici-populina (strain 98AG31 / pathotype 3-4-7)</name>
    <name type="common">Poplar leaf rust fungus</name>
    <dbReference type="NCBI Taxonomy" id="747676"/>
    <lineage>
        <taxon>Eukaryota</taxon>
        <taxon>Fungi</taxon>
        <taxon>Dikarya</taxon>
        <taxon>Basidiomycota</taxon>
        <taxon>Pucciniomycotina</taxon>
        <taxon>Pucciniomycetes</taxon>
        <taxon>Pucciniales</taxon>
        <taxon>Melampsoraceae</taxon>
        <taxon>Melampsora</taxon>
    </lineage>
</organism>
<reference evidence="3" key="1">
    <citation type="journal article" date="2011" name="Proc. Natl. Acad. Sci. U.S.A.">
        <title>Obligate biotrophy features unraveled by the genomic analysis of rust fungi.</title>
        <authorList>
            <person name="Duplessis S."/>
            <person name="Cuomo C.A."/>
            <person name="Lin Y.-C."/>
            <person name="Aerts A."/>
            <person name="Tisserant E."/>
            <person name="Veneault-Fourrey C."/>
            <person name="Joly D.L."/>
            <person name="Hacquard S."/>
            <person name="Amselem J."/>
            <person name="Cantarel B.L."/>
            <person name="Chiu R."/>
            <person name="Coutinho P.M."/>
            <person name="Feau N."/>
            <person name="Field M."/>
            <person name="Frey P."/>
            <person name="Gelhaye E."/>
            <person name="Goldberg J."/>
            <person name="Grabherr M.G."/>
            <person name="Kodira C.D."/>
            <person name="Kohler A."/>
            <person name="Kuees U."/>
            <person name="Lindquist E.A."/>
            <person name="Lucas S.M."/>
            <person name="Mago R."/>
            <person name="Mauceli E."/>
            <person name="Morin E."/>
            <person name="Murat C."/>
            <person name="Pangilinan J.L."/>
            <person name="Park R."/>
            <person name="Pearson M."/>
            <person name="Quesneville H."/>
            <person name="Rouhier N."/>
            <person name="Sakthikumar S."/>
            <person name="Salamov A.A."/>
            <person name="Schmutz J."/>
            <person name="Selles B."/>
            <person name="Shapiro H."/>
            <person name="Tanguay P."/>
            <person name="Tuskan G.A."/>
            <person name="Henrissat B."/>
            <person name="Van de Peer Y."/>
            <person name="Rouze P."/>
            <person name="Ellis J.G."/>
            <person name="Dodds P.N."/>
            <person name="Schein J.E."/>
            <person name="Zhong S."/>
            <person name="Hamelin R.C."/>
            <person name="Grigoriev I.V."/>
            <person name="Szabo L.J."/>
            <person name="Martin F."/>
        </authorList>
    </citation>
    <scope>NUCLEOTIDE SEQUENCE [LARGE SCALE GENOMIC DNA]</scope>
    <source>
        <strain evidence="3">98AG31 / pathotype 3-4-7</strain>
    </source>
</reference>